<evidence type="ECO:0000313" key="4">
    <source>
        <dbReference type="WBParaSite" id="ECPE_0000573101-mRNA-1"/>
    </source>
</evidence>
<keyword evidence="3" id="KW-1185">Reference proteome</keyword>
<dbReference type="EMBL" id="UZAN01042593">
    <property type="protein sequence ID" value="VDP76350.1"/>
    <property type="molecule type" value="Genomic_DNA"/>
</dbReference>
<evidence type="ECO:0000313" key="2">
    <source>
        <dbReference type="EMBL" id="VDP76350.1"/>
    </source>
</evidence>
<gene>
    <name evidence="2" type="ORF">ECPE_LOCUS5718</name>
</gene>
<reference evidence="2 3" key="2">
    <citation type="submission" date="2018-11" db="EMBL/GenBank/DDBJ databases">
        <authorList>
            <consortium name="Pathogen Informatics"/>
        </authorList>
    </citation>
    <scope>NUCLEOTIDE SEQUENCE [LARGE SCALE GENOMIC DNA]</scope>
    <source>
        <strain evidence="2 3">Egypt</strain>
    </source>
</reference>
<name>A0A183AFI3_9TREM</name>
<organism evidence="4">
    <name type="scientific">Echinostoma caproni</name>
    <dbReference type="NCBI Taxonomy" id="27848"/>
    <lineage>
        <taxon>Eukaryota</taxon>
        <taxon>Metazoa</taxon>
        <taxon>Spiralia</taxon>
        <taxon>Lophotrochozoa</taxon>
        <taxon>Platyhelminthes</taxon>
        <taxon>Trematoda</taxon>
        <taxon>Digenea</taxon>
        <taxon>Plagiorchiida</taxon>
        <taxon>Echinostomata</taxon>
        <taxon>Echinostomatoidea</taxon>
        <taxon>Echinostomatidae</taxon>
        <taxon>Echinostoma</taxon>
    </lineage>
</organism>
<evidence type="ECO:0000256" key="1">
    <source>
        <dbReference type="SAM" id="MobiDB-lite"/>
    </source>
</evidence>
<dbReference type="AlphaFoldDB" id="A0A183AFI3"/>
<dbReference type="Proteomes" id="UP000272942">
    <property type="component" value="Unassembled WGS sequence"/>
</dbReference>
<feature type="compositionally biased region" description="Polar residues" evidence="1">
    <location>
        <begin position="163"/>
        <end position="175"/>
    </location>
</feature>
<protein>
    <submittedName>
        <fullName evidence="4">I-set domain-containing protein</fullName>
    </submittedName>
</protein>
<sequence>MLHNRHVSVSQSLPISSILPGDVYGAQYGSQQLPANSNSEKMNSTIVKKLLITGCISVIVAQDKQSCKEVVPSNEVQKVTVLGSGTGCQYRVISDSGKAVKVYVNATSGTKCVKVSSDAKSETLCPLGVTNQFISSSPIEVSADDNTTSSETTTIKPTGVPSEPTTQPTNSSDVKQPTDAGEKEPAPQKPPVVTHPMAPEENGGKHKKGDNAKVVPSRALLRKARDNSETN</sequence>
<dbReference type="WBParaSite" id="ECPE_0000573101-mRNA-1">
    <property type="protein sequence ID" value="ECPE_0000573101-mRNA-1"/>
    <property type="gene ID" value="ECPE_0000573101"/>
</dbReference>
<accession>A0A183AFI3</accession>
<feature type="region of interest" description="Disordered" evidence="1">
    <location>
        <begin position="140"/>
        <end position="231"/>
    </location>
</feature>
<proteinExistence type="predicted"/>
<reference evidence="4" key="1">
    <citation type="submission" date="2016-06" db="UniProtKB">
        <authorList>
            <consortium name="WormBaseParasite"/>
        </authorList>
    </citation>
    <scope>IDENTIFICATION</scope>
</reference>
<evidence type="ECO:0000313" key="3">
    <source>
        <dbReference type="Proteomes" id="UP000272942"/>
    </source>
</evidence>